<dbReference type="SUPFAM" id="SSF51735">
    <property type="entry name" value="NAD(P)-binding Rossmann-fold domains"/>
    <property type="match status" value="1"/>
</dbReference>
<accession>A0A418VYI4</accession>
<dbReference type="Gene3D" id="3.40.50.720">
    <property type="entry name" value="NAD(P)-binding Rossmann-like Domain"/>
    <property type="match status" value="1"/>
</dbReference>
<keyword evidence="1" id="KW-0472">Membrane</keyword>
<dbReference type="Pfam" id="PF13460">
    <property type="entry name" value="NAD_binding_10"/>
    <property type="match status" value="1"/>
</dbReference>
<dbReference type="Proteomes" id="UP000283458">
    <property type="component" value="Unassembled WGS sequence"/>
</dbReference>
<comment type="caution">
    <text evidence="3">The sequence shown here is derived from an EMBL/GenBank/DDBJ whole genome shotgun (WGS) entry which is preliminary data.</text>
</comment>
<dbReference type="OrthoDB" id="9776313at2"/>
<dbReference type="InterPro" id="IPR025695">
    <property type="entry name" value="DoxX-like"/>
</dbReference>
<keyword evidence="1" id="KW-1133">Transmembrane helix</keyword>
<keyword evidence="4" id="KW-1185">Reference proteome</keyword>
<dbReference type="RefSeq" id="WP_119832242.1">
    <property type="nucleotide sequence ID" value="NZ_QYUL01000002.1"/>
</dbReference>
<dbReference type="GO" id="GO:0044877">
    <property type="term" value="F:protein-containing complex binding"/>
    <property type="evidence" value="ECO:0007669"/>
    <property type="project" value="TreeGrafter"/>
</dbReference>
<feature type="transmembrane region" description="Helical" evidence="1">
    <location>
        <begin position="311"/>
        <end position="334"/>
    </location>
</feature>
<dbReference type="Pfam" id="PF13781">
    <property type="entry name" value="DoxX_3"/>
    <property type="match status" value="1"/>
</dbReference>
<feature type="domain" description="NAD(P)-binding" evidence="2">
    <location>
        <begin position="7"/>
        <end position="203"/>
    </location>
</feature>
<dbReference type="PANTHER" id="PTHR12126:SF11">
    <property type="entry name" value="NADH DEHYDROGENASE [UBIQUINONE] 1 ALPHA SUBCOMPLEX SUBUNIT 9, MITOCHONDRIAL"/>
    <property type="match status" value="1"/>
</dbReference>
<dbReference type="InterPro" id="IPR016040">
    <property type="entry name" value="NAD(P)-bd_dom"/>
</dbReference>
<evidence type="ECO:0000259" key="2">
    <source>
        <dbReference type="Pfam" id="PF13460"/>
    </source>
</evidence>
<gene>
    <name evidence="3" type="ORF">D3877_19070</name>
</gene>
<protein>
    <submittedName>
        <fullName evidence="3">SDR family oxidoreductase</fullName>
    </submittedName>
</protein>
<feature type="transmembrane region" description="Helical" evidence="1">
    <location>
        <begin position="379"/>
        <end position="398"/>
    </location>
</feature>
<evidence type="ECO:0000313" key="4">
    <source>
        <dbReference type="Proteomes" id="UP000283458"/>
    </source>
</evidence>
<feature type="transmembrane region" description="Helical" evidence="1">
    <location>
        <begin position="410"/>
        <end position="429"/>
    </location>
</feature>
<name>A0A418VYI4_9PROT</name>
<dbReference type="EMBL" id="QYUL01000002">
    <property type="protein sequence ID" value="RJF82160.1"/>
    <property type="molecule type" value="Genomic_DNA"/>
</dbReference>
<dbReference type="InterPro" id="IPR036291">
    <property type="entry name" value="NAD(P)-bd_dom_sf"/>
</dbReference>
<dbReference type="InterPro" id="IPR051207">
    <property type="entry name" value="ComplexI_NDUFA9_subunit"/>
</dbReference>
<reference evidence="3 4" key="1">
    <citation type="submission" date="2018-09" db="EMBL/GenBank/DDBJ databases">
        <authorList>
            <person name="Zhu H."/>
        </authorList>
    </citation>
    <scope>NUCLEOTIDE SEQUENCE [LARGE SCALE GENOMIC DNA]</scope>
    <source>
        <strain evidence="3 4">K2W22B-5</strain>
    </source>
</reference>
<dbReference type="PANTHER" id="PTHR12126">
    <property type="entry name" value="NADH-UBIQUINONE OXIDOREDUCTASE 39 KDA SUBUNIT-RELATED"/>
    <property type="match status" value="1"/>
</dbReference>
<feature type="transmembrane region" description="Helical" evidence="1">
    <location>
        <begin position="354"/>
        <end position="372"/>
    </location>
</feature>
<organism evidence="3 4">
    <name type="scientific">Azospirillum cavernae</name>
    <dbReference type="NCBI Taxonomy" id="2320860"/>
    <lineage>
        <taxon>Bacteria</taxon>
        <taxon>Pseudomonadati</taxon>
        <taxon>Pseudomonadota</taxon>
        <taxon>Alphaproteobacteria</taxon>
        <taxon>Rhodospirillales</taxon>
        <taxon>Azospirillaceae</taxon>
        <taxon>Azospirillum</taxon>
    </lineage>
</organism>
<proteinExistence type="predicted"/>
<sequence>MRIGVIGASGFIGSAVVDDLERHGHDVRLIGRHTQPLHDRFPGRDIRRLPPMSPPRDQNAAPIPSNDWRDLLDDLDGVVCAAGVLCGPELEQAHHHLPRTLAAQAKAVGVRRLIHISALGAEETAPTAFLRSKALGDAALLDDRLDGWTVLRPSLVYGPNGASAAFFSALASLPVRPRVGGGFVRPIHVDDVANAVLTCLERPHPLPPIIPLVGPDCVSLDGYIDALGNWLGQRPLASAPCPRWILGGLAAIGGKCGSPFINPDSLAMMRQGADADPTLLRNTTGGSPRSLSEGLARNTASIADRTAASMFWLLPLLSSTLSILWIGTGLTSLWSYRIGMDLLAANNLTGTAAQTLLIGGAVWDMLLGVAMIPRRWRTGATILQALTILLYTGLASLLTPDAWLHPFGPLLKNIPLIAATLVVAALSRWRAPWTAISG</sequence>
<evidence type="ECO:0000256" key="1">
    <source>
        <dbReference type="SAM" id="Phobius"/>
    </source>
</evidence>
<evidence type="ECO:0000313" key="3">
    <source>
        <dbReference type="EMBL" id="RJF82160.1"/>
    </source>
</evidence>
<keyword evidence="1" id="KW-0812">Transmembrane</keyword>
<dbReference type="AlphaFoldDB" id="A0A418VYI4"/>